<feature type="domain" description="Peptidase C14 caspase" evidence="2">
    <location>
        <begin position="3"/>
        <end position="235"/>
    </location>
</feature>
<dbReference type="Gene3D" id="3.90.1580.10">
    <property type="entry name" value="paralog of FGE (formylglycine-generating enzyme)"/>
    <property type="match status" value="1"/>
</dbReference>
<reference evidence="4" key="1">
    <citation type="submission" date="2018-12" db="EMBL/GenBank/DDBJ databases">
        <authorList>
            <person name="Will S."/>
            <person name="Neumann-Schaal M."/>
            <person name="Henke P."/>
        </authorList>
    </citation>
    <scope>NUCLEOTIDE SEQUENCE</scope>
    <source>
        <strain evidence="4">PCC 7102</strain>
    </source>
</reference>
<dbReference type="InterPro" id="IPR042095">
    <property type="entry name" value="SUMF_sf"/>
</dbReference>
<dbReference type="EMBL" id="RSCL01000007">
    <property type="protein sequence ID" value="RUT06152.1"/>
    <property type="molecule type" value="Genomic_DNA"/>
</dbReference>
<gene>
    <name evidence="4" type="ORF">DSM106972_033580</name>
</gene>
<keyword evidence="5" id="KW-1185">Reference proteome</keyword>
<comment type="caution">
    <text evidence="4">The sequence shown here is derived from an EMBL/GenBank/DDBJ whole genome shotgun (WGS) entry which is preliminary data.</text>
</comment>
<feature type="region of interest" description="Disordered" evidence="1">
    <location>
        <begin position="312"/>
        <end position="336"/>
    </location>
</feature>
<dbReference type="InterPro" id="IPR011600">
    <property type="entry name" value="Pept_C14_caspase"/>
</dbReference>
<evidence type="ECO:0000313" key="5">
    <source>
        <dbReference type="Proteomes" id="UP000271624"/>
    </source>
</evidence>
<dbReference type="Pfam" id="PF00656">
    <property type="entry name" value="Peptidase_C14"/>
    <property type="match status" value="1"/>
</dbReference>
<dbReference type="GO" id="GO:0004197">
    <property type="term" value="F:cysteine-type endopeptidase activity"/>
    <property type="evidence" value="ECO:0007669"/>
    <property type="project" value="InterPro"/>
</dbReference>
<protein>
    <recommendedName>
        <fullName evidence="6">Peptidase C14</fullName>
    </recommendedName>
</protein>
<evidence type="ECO:0000313" key="4">
    <source>
        <dbReference type="EMBL" id="RUT06152.1"/>
    </source>
</evidence>
<dbReference type="InterPro" id="IPR029030">
    <property type="entry name" value="Caspase-like_dom_sf"/>
</dbReference>
<dbReference type="RefSeq" id="WP_233787076.1">
    <property type="nucleotide sequence ID" value="NZ_RSCL01000007.1"/>
</dbReference>
<evidence type="ECO:0000259" key="2">
    <source>
        <dbReference type="Pfam" id="PF00656"/>
    </source>
</evidence>
<organism evidence="4 5">
    <name type="scientific">Dulcicalothrix desertica PCC 7102</name>
    <dbReference type="NCBI Taxonomy" id="232991"/>
    <lineage>
        <taxon>Bacteria</taxon>
        <taxon>Bacillati</taxon>
        <taxon>Cyanobacteriota</taxon>
        <taxon>Cyanophyceae</taxon>
        <taxon>Nostocales</taxon>
        <taxon>Calotrichaceae</taxon>
        <taxon>Dulcicalothrix</taxon>
    </lineage>
</organism>
<sequence length="713" mass="81375">MVRNWAIAIGINEYDYLAPLNYAKRDAEAFRAFCFNQLDFEEVYYFSDDSPPIQQDYGSPMRSQPTYGTLSRFLRARFEEKFLGAGDNIWFFFAGHGKRHLNRDYLMPSDADPGNIQRTAISINYISERLRRCGADNVILFLDACRNEGDRDGEGVGVEKQQGIVTFFSCSPNERSYEIDEFQHGSFTYSLLQALRIQGKNNCATVDRLYQYLRNQVPEINSRYKKPRQTPYTIAEPATKLHLILLPKQATPTDVSILKADAFEAEAEGKLELAEQLWIRVLEASIIDNQAINAIKRIALKTSKTQADIQTEFQPDYTSNSRSSEESSTLSTNYDKPNQKASYVKLSNNGAELANLAKTEKKFTYAKLAEVCCISKSTILRFFKQEMLDTRKFEIICEALGLVPESVTENHSTTKSDSNETISLLNIPPQILSSSFTTSTFKFEVVSIDQKGQEIQRNQQTAGQYIEKRVSLELVLLPGGRFLMGSPETEERRLPNEGPQHSVVTKPFLIGKYPVTQAQWKAVATLNTVNRDLELDPSHFKGANLPVEQVSWYDAVEFCLRLSRETGHDYRLPTEAEWEYACRAGTKTPFHFGETITSKLANYDSNYSYRSQLKGNFRKKTTPVEFFPLANAFGLFDMHGNVWEWCLDCWSENYNNALSDGQAWFDDNSTNLRLLRGGSWYNDPRDCRSAFRKSWDSNDKLNRVGFRVVCVAK</sequence>
<evidence type="ECO:0008006" key="6">
    <source>
        <dbReference type="Google" id="ProtNLM"/>
    </source>
</evidence>
<dbReference type="PANTHER" id="PTHR23150:SF19">
    <property type="entry name" value="FORMYLGLYCINE-GENERATING ENZYME"/>
    <property type="match status" value="1"/>
</dbReference>
<proteinExistence type="predicted"/>
<dbReference type="PANTHER" id="PTHR23150">
    <property type="entry name" value="SULFATASE MODIFYING FACTOR 1, 2"/>
    <property type="match status" value="1"/>
</dbReference>
<dbReference type="Gene3D" id="3.40.50.1460">
    <property type="match status" value="1"/>
</dbReference>
<dbReference type="SUPFAM" id="SSF52129">
    <property type="entry name" value="Caspase-like"/>
    <property type="match status" value="1"/>
</dbReference>
<dbReference type="InterPro" id="IPR016187">
    <property type="entry name" value="CTDL_fold"/>
</dbReference>
<dbReference type="GO" id="GO:0006508">
    <property type="term" value="P:proteolysis"/>
    <property type="evidence" value="ECO:0007669"/>
    <property type="project" value="InterPro"/>
</dbReference>
<accession>A0A3S1CPW8</accession>
<dbReference type="GO" id="GO:0120147">
    <property type="term" value="F:formylglycine-generating oxidase activity"/>
    <property type="evidence" value="ECO:0007669"/>
    <property type="project" value="TreeGrafter"/>
</dbReference>
<dbReference type="Pfam" id="PF03781">
    <property type="entry name" value="FGE-sulfatase"/>
    <property type="match status" value="1"/>
</dbReference>
<name>A0A3S1CPW8_9CYAN</name>
<evidence type="ECO:0000259" key="3">
    <source>
        <dbReference type="Pfam" id="PF03781"/>
    </source>
</evidence>
<dbReference type="Proteomes" id="UP000271624">
    <property type="component" value="Unassembled WGS sequence"/>
</dbReference>
<feature type="domain" description="Sulfatase-modifying factor enzyme-like" evidence="3">
    <location>
        <begin position="473"/>
        <end position="709"/>
    </location>
</feature>
<dbReference type="AlphaFoldDB" id="A0A3S1CPW8"/>
<feature type="compositionally biased region" description="Low complexity" evidence="1">
    <location>
        <begin position="318"/>
        <end position="333"/>
    </location>
</feature>
<evidence type="ECO:0000256" key="1">
    <source>
        <dbReference type="SAM" id="MobiDB-lite"/>
    </source>
</evidence>
<dbReference type="InterPro" id="IPR005532">
    <property type="entry name" value="SUMF_dom"/>
</dbReference>
<dbReference type="InterPro" id="IPR051043">
    <property type="entry name" value="Sulfatase_Mod_Factor_Kinase"/>
</dbReference>
<reference evidence="4" key="2">
    <citation type="journal article" date="2019" name="Genome Biol. Evol.">
        <title>Day and night: Metabolic profiles and evolutionary relationships of six axenic non-marine cyanobacteria.</title>
        <authorList>
            <person name="Will S.E."/>
            <person name="Henke P."/>
            <person name="Boedeker C."/>
            <person name="Huang S."/>
            <person name="Brinkmann H."/>
            <person name="Rohde M."/>
            <person name="Jarek M."/>
            <person name="Friedl T."/>
            <person name="Seufert S."/>
            <person name="Schumacher M."/>
            <person name="Overmann J."/>
            <person name="Neumann-Schaal M."/>
            <person name="Petersen J."/>
        </authorList>
    </citation>
    <scope>NUCLEOTIDE SEQUENCE [LARGE SCALE GENOMIC DNA]</scope>
    <source>
        <strain evidence="4">PCC 7102</strain>
    </source>
</reference>
<dbReference type="SUPFAM" id="SSF56436">
    <property type="entry name" value="C-type lectin-like"/>
    <property type="match status" value="1"/>
</dbReference>